<reference evidence="1" key="1">
    <citation type="submission" date="2021-02" db="EMBL/GenBank/DDBJ databases">
        <authorList>
            <person name="Nowell W R."/>
        </authorList>
    </citation>
    <scope>NUCLEOTIDE SEQUENCE</scope>
    <source>
        <strain evidence="1">Ploen Becks lab</strain>
    </source>
</reference>
<sequence>MDQIDMRLDLESYSKLSNLFEKKFEEIFESGEKNILNQVIEKHLEQITLQMDNQNKKLFDMINEYQNELTDKLKLARTDIFNEIIKLENKTKDKKNLFLKELEKLKPLNDKKDLTKKKEEILQQRFIEKDRNKNEIKDNIKTIEAKKVNKYKDRGGNLSMLENALPSNQSGESLSDTKTEISKHKILLKILCTFINI</sequence>
<protein>
    <submittedName>
        <fullName evidence="1">Uncharacterized protein</fullName>
    </submittedName>
</protein>
<accession>A0A814IMM9</accession>
<proteinExistence type="predicted"/>
<dbReference type="AlphaFoldDB" id="A0A814IMM9"/>
<name>A0A814IMM9_9BILA</name>
<evidence type="ECO:0000313" key="2">
    <source>
        <dbReference type="Proteomes" id="UP000663879"/>
    </source>
</evidence>
<organism evidence="1 2">
    <name type="scientific">Brachionus calyciflorus</name>
    <dbReference type="NCBI Taxonomy" id="104777"/>
    <lineage>
        <taxon>Eukaryota</taxon>
        <taxon>Metazoa</taxon>
        <taxon>Spiralia</taxon>
        <taxon>Gnathifera</taxon>
        <taxon>Rotifera</taxon>
        <taxon>Eurotatoria</taxon>
        <taxon>Monogononta</taxon>
        <taxon>Pseudotrocha</taxon>
        <taxon>Ploima</taxon>
        <taxon>Brachionidae</taxon>
        <taxon>Brachionus</taxon>
    </lineage>
</organism>
<keyword evidence="2" id="KW-1185">Reference proteome</keyword>
<dbReference type="EMBL" id="CAJNOC010004620">
    <property type="protein sequence ID" value="CAF1028100.1"/>
    <property type="molecule type" value="Genomic_DNA"/>
</dbReference>
<evidence type="ECO:0000313" key="1">
    <source>
        <dbReference type="EMBL" id="CAF1028100.1"/>
    </source>
</evidence>
<comment type="caution">
    <text evidence="1">The sequence shown here is derived from an EMBL/GenBank/DDBJ whole genome shotgun (WGS) entry which is preliminary data.</text>
</comment>
<dbReference type="Proteomes" id="UP000663879">
    <property type="component" value="Unassembled WGS sequence"/>
</dbReference>
<gene>
    <name evidence="1" type="ORF">OXX778_LOCUS17721</name>
</gene>